<dbReference type="GO" id="GO:0061542">
    <property type="term" value="F:3-demethylubiquinol 3-O-methyltransferase activity"/>
    <property type="evidence" value="ECO:0007669"/>
    <property type="project" value="UniProtKB-EC"/>
</dbReference>
<proteinExistence type="predicted"/>
<accession>A0ABW4FYQ1</accession>
<feature type="region of interest" description="Disordered" evidence="2">
    <location>
        <begin position="216"/>
        <end position="246"/>
    </location>
</feature>
<keyword evidence="5" id="KW-1185">Reference proteome</keyword>
<dbReference type="InterPro" id="IPR041698">
    <property type="entry name" value="Methyltransf_25"/>
</dbReference>
<evidence type="ECO:0000313" key="4">
    <source>
        <dbReference type="EMBL" id="MFD1535258.1"/>
    </source>
</evidence>
<dbReference type="GO" id="GO:0102208">
    <property type="term" value="F:2-polyprenyl-6-hydroxyphenol methylase activity"/>
    <property type="evidence" value="ECO:0007669"/>
    <property type="project" value="UniProtKB-EC"/>
</dbReference>
<dbReference type="Proteomes" id="UP001597145">
    <property type="component" value="Unassembled WGS sequence"/>
</dbReference>
<keyword evidence="4" id="KW-0489">Methyltransferase</keyword>
<feature type="compositionally biased region" description="Basic and acidic residues" evidence="2">
    <location>
        <begin position="232"/>
        <end position="246"/>
    </location>
</feature>
<name>A0ABW4FYQ1_9PSEU</name>
<dbReference type="PANTHER" id="PTHR43861">
    <property type="entry name" value="TRANS-ACONITATE 2-METHYLTRANSFERASE-RELATED"/>
    <property type="match status" value="1"/>
</dbReference>
<evidence type="ECO:0000256" key="1">
    <source>
        <dbReference type="ARBA" id="ARBA00022679"/>
    </source>
</evidence>
<reference evidence="5" key="1">
    <citation type="journal article" date="2019" name="Int. J. Syst. Evol. Microbiol.">
        <title>The Global Catalogue of Microorganisms (GCM) 10K type strain sequencing project: providing services to taxonomists for standard genome sequencing and annotation.</title>
        <authorList>
            <consortium name="The Broad Institute Genomics Platform"/>
            <consortium name="The Broad Institute Genome Sequencing Center for Infectious Disease"/>
            <person name="Wu L."/>
            <person name="Ma J."/>
        </authorList>
    </citation>
    <scope>NUCLEOTIDE SEQUENCE [LARGE SCALE GENOMIC DNA]</scope>
    <source>
        <strain evidence="5">JCM 12165</strain>
    </source>
</reference>
<dbReference type="RefSeq" id="WP_343981525.1">
    <property type="nucleotide sequence ID" value="NZ_BAAAJG010000014.1"/>
</dbReference>
<organism evidence="4 5">
    <name type="scientific">Pseudonocardia aurantiaca</name>
    <dbReference type="NCBI Taxonomy" id="75290"/>
    <lineage>
        <taxon>Bacteria</taxon>
        <taxon>Bacillati</taxon>
        <taxon>Actinomycetota</taxon>
        <taxon>Actinomycetes</taxon>
        <taxon>Pseudonocardiales</taxon>
        <taxon>Pseudonocardiaceae</taxon>
        <taxon>Pseudonocardia</taxon>
    </lineage>
</organism>
<dbReference type="Pfam" id="PF13649">
    <property type="entry name" value="Methyltransf_25"/>
    <property type="match status" value="1"/>
</dbReference>
<dbReference type="CDD" id="cd02440">
    <property type="entry name" value="AdoMet_MTases"/>
    <property type="match status" value="1"/>
</dbReference>
<dbReference type="GO" id="GO:0032259">
    <property type="term" value="P:methylation"/>
    <property type="evidence" value="ECO:0007669"/>
    <property type="project" value="UniProtKB-KW"/>
</dbReference>
<evidence type="ECO:0000313" key="5">
    <source>
        <dbReference type="Proteomes" id="UP001597145"/>
    </source>
</evidence>
<dbReference type="InterPro" id="IPR029063">
    <property type="entry name" value="SAM-dependent_MTases_sf"/>
</dbReference>
<dbReference type="EMBL" id="JBHUCP010000052">
    <property type="protein sequence ID" value="MFD1535258.1"/>
    <property type="molecule type" value="Genomic_DNA"/>
</dbReference>
<dbReference type="SUPFAM" id="SSF53335">
    <property type="entry name" value="S-adenosyl-L-methionine-dependent methyltransferases"/>
    <property type="match status" value="1"/>
</dbReference>
<feature type="domain" description="Methyltransferase" evidence="3">
    <location>
        <begin position="47"/>
        <end position="141"/>
    </location>
</feature>
<comment type="caution">
    <text evidence="4">The sequence shown here is derived from an EMBL/GenBank/DDBJ whole genome shotgun (WGS) entry which is preliminary data.</text>
</comment>
<evidence type="ECO:0000256" key="2">
    <source>
        <dbReference type="SAM" id="MobiDB-lite"/>
    </source>
</evidence>
<dbReference type="EC" id="2.1.1.64" evidence="4"/>
<gene>
    <name evidence="4" type="ORF">ACFSCY_38215</name>
</gene>
<keyword evidence="1 4" id="KW-0808">Transferase</keyword>
<dbReference type="Gene3D" id="3.40.50.150">
    <property type="entry name" value="Vaccinia Virus protein VP39"/>
    <property type="match status" value="1"/>
</dbReference>
<evidence type="ECO:0000259" key="3">
    <source>
        <dbReference type="Pfam" id="PF13649"/>
    </source>
</evidence>
<protein>
    <submittedName>
        <fullName evidence="4">Class I SAM-dependent methyltransferase</fullName>
        <ecNumber evidence="4">2.1.1.222</ecNumber>
        <ecNumber evidence="4">2.1.1.64</ecNumber>
    </submittedName>
</protein>
<sequence>MTAAFDRDFWEERWSQALREHGDAVARRPPNAYLTEAVGNLGPGVALDAGCGHGSDTLWLAARGWQVTAVDFSATALAHARSTAETVGADVAERIDWVEGDLATWTPQPGHYDLVACLYVHVAGSVAEMVERMATGVAPGGTLFLVGHRPIDPATGAATPAAGQVQVSVDEAVAALDPAHWEFVVADDRPRAMAGTGVDAVICARRLSAARDTSAGLDDRLPIEVRPAPEAGDPRSARRAADRQDS</sequence>
<dbReference type="EC" id="2.1.1.222" evidence="4"/>